<accession>A0A3B6LZ66</accession>
<evidence type="ECO:0000256" key="2">
    <source>
        <dbReference type="SAM" id="Phobius"/>
    </source>
</evidence>
<organism evidence="3">
    <name type="scientific">Triticum aestivum</name>
    <name type="common">Wheat</name>
    <dbReference type="NCBI Taxonomy" id="4565"/>
    <lineage>
        <taxon>Eukaryota</taxon>
        <taxon>Viridiplantae</taxon>
        <taxon>Streptophyta</taxon>
        <taxon>Embryophyta</taxon>
        <taxon>Tracheophyta</taxon>
        <taxon>Spermatophyta</taxon>
        <taxon>Magnoliopsida</taxon>
        <taxon>Liliopsida</taxon>
        <taxon>Poales</taxon>
        <taxon>Poaceae</taxon>
        <taxon>BOP clade</taxon>
        <taxon>Pooideae</taxon>
        <taxon>Triticodae</taxon>
        <taxon>Triticeae</taxon>
        <taxon>Triticinae</taxon>
        <taxon>Triticum</taxon>
    </lineage>
</organism>
<dbReference type="Gramene" id="TraesCS5B03G1380900.1">
    <property type="protein sequence ID" value="TraesCS5B03G1380900.1.CDS"/>
    <property type="gene ID" value="TraesCS5B03G1380900"/>
</dbReference>
<keyword evidence="2" id="KW-0472">Membrane</keyword>
<proteinExistence type="predicted"/>
<dbReference type="OMA" id="CMELTAR"/>
<feature type="region of interest" description="Disordered" evidence="1">
    <location>
        <begin position="52"/>
        <end position="86"/>
    </location>
</feature>
<dbReference type="Gene3D" id="3.10.450.50">
    <property type="match status" value="1"/>
</dbReference>
<dbReference type="SMR" id="A0A3B6LZ66"/>
<reference evidence="3" key="2">
    <citation type="submission" date="2018-10" db="UniProtKB">
        <authorList>
            <consortium name="EnsemblPlants"/>
        </authorList>
    </citation>
    <scope>IDENTIFICATION</scope>
</reference>
<sequence length="290" mass="32110">MPTNAAISHLIPLCIGHLSAFKHPNAMNSALTLVSFHSPSLNPKQRLLSRRHKISAKSGKSQQCSPKPIRSIPGPKATRGLNKAFHGDGDNALPSSPLTDVIHEFYSSLNDKDIARLMELIDPDCTVEHASYYKPLNFKKTMTYFARLMGSMGENAKFAIDEICQGVEPTAAVVLWHLEWKGKIIPFTQGLSFCTCSANGDELLIRKVHIFNESPVKQGNQALDILHSVAYSFDKNPESAEKILQDTKGLGSFVKLYELCMELTARLFRFVAGGLITGLLILYSICKEFM</sequence>
<dbReference type="InterPro" id="IPR032710">
    <property type="entry name" value="NTF2-like_dom_sf"/>
</dbReference>
<evidence type="ECO:0000256" key="1">
    <source>
        <dbReference type="SAM" id="MobiDB-lite"/>
    </source>
</evidence>
<evidence type="ECO:0008006" key="5">
    <source>
        <dbReference type="Google" id="ProtNLM"/>
    </source>
</evidence>
<dbReference type="PANTHER" id="PTHR33698:SF8">
    <property type="entry name" value="SNOAL-LIKE DOMAIN-CONTAINING PROTEIN"/>
    <property type="match status" value="1"/>
</dbReference>
<keyword evidence="2" id="KW-0812">Transmembrane</keyword>
<dbReference type="AlphaFoldDB" id="A0A3B6LZ66"/>
<protein>
    <recommendedName>
        <fullName evidence="5">SnoaL-like domain-containing protein</fullName>
    </recommendedName>
</protein>
<dbReference type="SUPFAM" id="SSF54427">
    <property type="entry name" value="NTF2-like"/>
    <property type="match status" value="1"/>
</dbReference>
<evidence type="ECO:0000313" key="4">
    <source>
        <dbReference type="Proteomes" id="UP000019116"/>
    </source>
</evidence>
<dbReference type="Proteomes" id="UP000019116">
    <property type="component" value="Chromosome 5B"/>
</dbReference>
<evidence type="ECO:0000313" key="3">
    <source>
        <dbReference type="EnsemblPlants" id="TraesCS5B02G571900.1"/>
    </source>
</evidence>
<reference evidence="3" key="1">
    <citation type="submission" date="2018-08" db="EMBL/GenBank/DDBJ databases">
        <authorList>
            <person name="Rossello M."/>
        </authorList>
    </citation>
    <scope>NUCLEOTIDE SEQUENCE [LARGE SCALE GENOMIC DNA]</scope>
    <source>
        <strain evidence="3">cv. Chinese Spring</strain>
    </source>
</reference>
<keyword evidence="4" id="KW-1185">Reference proteome</keyword>
<gene>
    <name evidence="3" type="primary">LOC123114525</name>
</gene>
<keyword evidence="2" id="KW-1133">Transmembrane helix</keyword>
<dbReference type="PANTHER" id="PTHR33698">
    <property type="entry name" value="NUCLEAR TRANSPORT FACTOR 2 (NTF2)-LIKE PROTEIN"/>
    <property type="match status" value="1"/>
</dbReference>
<dbReference type="EnsemblPlants" id="TraesCS5B02G571900.1">
    <property type="protein sequence ID" value="TraesCS5B02G571900.1"/>
    <property type="gene ID" value="TraesCS5B02G571900"/>
</dbReference>
<dbReference type="OrthoDB" id="1886670at2759"/>
<name>A0A3B6LZ66_WHEAT</name>
<feature type="transmembrane region" description="Helical" evidence="2">
    <location>
        <begin position="267"/>
        <end position="286"/>
    </location>
</feature>
<dbReference type="Gramene" id="TraesCS5B02G571900.1">
    <property type="protein sequence ID" value="TraesCS5B02G571900.1"/>
    <property type="gene ID" value="TraesCS5B02G571900"/>
</dbReference>